<accession>V7I8W8</accession>
<dbReference type="Proteomes" id="UP000017747">
    <property type="component" value="Unassembled WGS sequence"/>
</dbReference>
<organism evidence="2 3">
    <name type="scientific">Youngiibacter fragilis 232.1</name>
    <dbReference type="NCBI Taxonomy" id="994573"/>
    <lineage>
        <taxon>Bacteria</taxon>
        <taxon>Bacillati</taxon>
        <taxon>Bacillota</taxon>
        <taxon>Clostridia</taxon>
        <taxon>Eubacteriales</taxon>
        <taxon>Clostridiaceae</taxon>
        <taxon>Youngiibacter</taxon>
    </lineage>
</organism>
<name>V7I8W8_9CLOT</name>
<evidence type="ECO:0000313" key="2">
    <source>
        <dbReference type="EMBL" id="ETA82635.1"/>
    </source>
</evidence>
<dbReference type="AlphaFoldDB" id="V7I8W8"/>
<sequence length="104" mass="11764">MDKSEERNNLLSVAHGYPCSSDPDGSLASDDSQVPKDRNALKAAFDGLQSREKDILSYYINKGAGGLRNYSELWKEEYEDIEKEKDRVLGKMVLLMESKYPDSI</sequence>
<feature type="region of interest" description="Disordered" evidence="1">
    <location>
        <begin position="14"/>
        <end position="35"/>
    </location>
</feature>
<evidence type="ECO:0000256" key="1">
    <source>
        <dbReference type="SAM" id="MobiDB-lite"/>
    </source>
</evidence>
<reference evidence="2 3" key="1">
    <citation type="journal article" date="2014" name="Genome Announc.">
        <title>Genome Sequence of Youngiibacter fragilis, the Type Strain of the Genus Youngiibacter.</title>
        <authorList>
            <person name="Wawrik C.B."/>
            <person name="Callaghan A.V."/>
            <person name="Stamps B.W."/>
            <person name="Wawrik B."/>
        </authorList>
    </citation>
    <scope>NUCLEOTIDE SEQUENCE [LARGE SCALE GENOMIC DNA]</scope>
    <source>
        <strain evidence="2 3">232.1</strain>
    </source>
</reference>
<dbReference type="EMBL" id="AXUN02000001">
    <property type="protein sequence ID" value="ETA82635.1"/>
    <property type="molecule type" value="Genomic_DNA"/>
</dbReference>
<comment type="caution">
    <text evidence="2">The sequence shown here is derived from an EMBL/GenBank/DDBJ whole genome shotgun (WGS) entry which is preliminary data.</text>
</comment>
<evidence type="ECO:0000313" key="3">
    <source>
        <dbReference type="Proteomes" id="UP000017747"/>
    </source>
</evidence>
<protein>
    <submittedName>
        <fullName evidence="2">Uncharacterized protein</fullName>
    </submittedName>
</protein>
<gene>
    <name evidence="2" type="ORF">T472_0200140</name>
</gene>
<dbReference type="RefSeq" id="WP_023386953.1">
    <property type="nucleotide sequence ID" value="NZ_AXUN02000001.1"/>
</dbReference>
<proteinExistence type="predicted"/>
<keyword evidence="3" id="KW-1185">Reference proteome</keyword>